<reference evidence="13 14" key="2">
    <citation type="submission" date="2016-08" db="EMBL/GenBank/DDBJ databases">
        <title>Orenia metallireducens sp. nov. strain Z6, a Novel Metal-reducing Firmicute from the Deep Subsurface.</title>
        <authorList>
            <person name="Maxim B.I."/>
            <person name="Kenneth K."/>
            <person name="Flynn T.M."/>
            <person name="Oloughlin E.J."/>
            <person name="Locke R.A."/>
            <person name="Weber J.R."/>
            <person name="Egan S.M."/>
            <person name="Mackie R.I."/>
            <person name="Cann I.K."/>
        </authorList>
    </citation>
    <scope>NUCLEOTIDE SEQUENCE [LARGE SCALE GENOMIC DNA]</scope>
    <source>
        <strain evidence="13 14">Z6</strain>
    </source>
</reference>
<dbReference type="InterPro" id="IPR006171">
    <property type="entry name" value="TOPRIM_dom"/>
</dbReference>
<dbReference type="Proteomes" id="UP000093514">
    <property type="component" value="Unassembled WGS sequence"/>
</dbReference>
<dbReference type="HAMAP" id="MF_01898">
    <property type="entry name" value="GyrB"/>
    <property type="match status" value="1"/>
</dbReference>
<dbReference type="CDD" id="cd00822">
    <property type="entry name" value="TopoII_Trans_DNA_gyrase"/>
    <property type="match status" value="1"/>
</dbReference>
<feature type="site" description="Interaction with DNA" evidence="11">
    <location>
        <position position="454"/>
    </location>
</feature>
<comment type="catalytic activity">
    <reaction evidence="1 11">
        <text>ATP-dependent breakage, passage and rejoining of double-stranded DNA.</text>
        <dbReference type="EC" id="5.6.2.2"/>
    </reaction>
</comment>
<dbReference type="GO" id="GO:0006265">
    <property type="term" value="P:DNA topological change"/>
    <property type="evidence" value="ECO:0007669"/>
    <property type="project" value="UniProtKB-UniRule"/>
</dbReference>
<dbReference type="GO" id="GO:0003677">
    <property type="term" value="F:DNA binding"/>
    <property type="evidence" value="ECO:0007669"/>
    <property type="project" value="UniProtKB-KW"/>
</dbReference>
<evidence type="ECO:0000256" key="6">
    <source>
        <dbReference type="ARBA" id="ARBA00022842"/>
    </source>
</evidence>
<accession>A0A1C0ACS5</accession>
<sequence>MEKEINYNAEQIQVLEGLEAVRKRPGMYIGSTSIKGLHHLVYEIVDNSIDEALAGYCDKITVKVQKDDIITVEDNGRGIPVSIHPKMKRPAVEVVMTVLHAGGKFGGEGYKVSGGLHGVGVSVVNALSEWLEVEVKRNGKVYYQRYHRGIPQADLEVIGKTDETGTKVTFKADPEIFEETNYKYSTLSQRLKELAYLNRGIRINIADERKEEEVEDSFEFEGGIISFVKEINNHQDPIHDKVIYFEAESDEAHIEIAMQYNTDYVDKIFTFANNINTHEGGTHLSGFKSALTRTVNDYARKNNLLKDKDENLSGDDIREGLVAIINVKLSDPQFEGQTKTKLGNREIRGIVDSVTSEKLGIFLEENPQIGKIVVDKAVTAARARKAAKKARELTKRKSALSSTSLPGKLADCSSRDPEKSEIYIVEGDSAGGSAKQGRDREFQAILPLKGKILNVEKARLNKILSNDEIRALITALGTGISDEFDLTNARYKKIIIMTDADVDGAHITTLLLTFFYRYMRPLIDEGNIYIAQPPLYKITKGRGEYYVYNDRQLKKLLEEIGNSGISLQRYKGLGEMNPEQLWDTTMDPENRTLKQVQISDAIIADEVFTTLMGDKVQPRREFIQNHAKEVKNLDI</sequence>
<keyword evidence="8" id="KW-0238">DNA-binding</keyword>
<evidence type="ECO:0000256" key="1">
    <source>
        <dbReference type="ARBA" id="ARBA00000185"/>
    </source>
</evidence>
<dbReference type="EMBL" id="LWDV01000005">
    <property type="protein sequence ID" value="OCL28431.1"/>
    <property type="molecule type" value="Genomic_DNA"/>
</dbReference>
<dbReference type="PANTHER" id="PTHR45866">
    <property type="entry name" value="DNA GYRASE/TOPOISOMERASE SUBUNIT B"/>
    <property type="match status" value="1"/>
</dbReference>
<dbReference type="FunFam" id="3.30.565.10:FF:000002">
    <property type="entry name" value="DNA gyrase subunit B"/>
    <property type="match status" value="1"/>
</dbReference>
<dbReference type="InterPro" id="IPR003594">
    <property type="entry name" value="HATPase_dom"/>
</dbReference>
<dbReference type="Pfam" id="PF00986">
    <property type="entry name" value="DNA_gyraseB_C"/>
    <property type="match status" value="1"/>
</dbReference>
<evidence type="ECO:0000313" key="14">
    <source>
        <dbReference type="Proteomes" id="UP000093514"/>
    </source>
</evidence>
<dbReference type="EC" id="5.6.2.2" evidence="11"/>
<keyword evidence="7 11" id="KW-0799">Topoisomerase</keyword>
<dbReference type="PRINTS" id="PR00418">
    <property type="entry name" value="TPI2FAMILY"/>
</dbReference>
<evidence type="ECO:0000256" key="2">
    <source>
        <dbReference type="ARBA" id="ARBA00010708"/>
    </source>
</evidence>
<dbReference type="GO" id="GO:0034335">
    <property type="term" value="F:DNA negative supercoiling activity"/>
    <property type="evidence" value="ECO:0007669"/>
    <property type="project" value="UniProtKB-ARBA"/>
</dbReference>
<feature type="binding site" evidence="11">
    <location>
        <position position="499"/>
    </location>
    <ligand>
        <name>Mg(2+)</name>
        <dbReference type="ChEBI" id="CHEBI:18420"/>
        <label>2</label>
    </ligand>
</feature>
<comment type="cofactor">
    <cofactor evidence="11">
        <name>Mg(2+)</name>
        <dbReference type="ChEBI" id="CHEBI:18420"/>
    </cofactor>
    <cofactor evidence="11">
        <name>Mn(2+)</name>
        <dbReference type="ChEBI" id="CHEBI:29035"/>
    </cofactor>
    <cofactor evidence="11">
        <name>Ca(2+)</name>
        <dbReference type="ChEBI" id="CHEBI:29108"/>
    </cofactor>
    <text evidence="11">Binds two Mg(2+) per subunit. The magnesium ions form salt bridges with both the protein and the DNA. Can also accept other divalent metal cations, such as Mn(2+) or Ca(2+).</text>
</comment>
<dbReference type="InterPro" id="IPR014721">
    <property type="entry name" value="Ribsml_uS5_D2-typ_fold_subgr"/>
</dbReference>
<feature type="site" description="Interaction with DNA" evidence="11">
    <location>
        <position position="451"/>
    </location>
</feature>
<dbReference type="RefSeq" id="WP_068714486.1">
    <property type="nucleotide sequence ID" value="NZ_LWDV01000005.1"/>
</dbReference>
<dbReference type="Gene3D" id="3.30.230.10">
    <property type="match status" value="1"/>
</dbReference>
<evidence type="ECO:0000256" key="7">
    <source>
        <dbReference type="ARBA" id="ARBA00023029"/>
    </source>
</evidence>
<dbReference type="InterPro" id="IPR000565">
    <property type="entry name" value="Topo_IIA_B"/>
</dbReference>
<dbReference type="Pfam" id="PF01751">
    <property type="entry name" value="Toprim"/>
    <property type="match status" value="1"/>
</dbReference>
<dbReference type="InterPro" id="IPR020568">
    <property type="entry name" value="Ribosomal_Su5_D2-typ_SF"/>
</dbReference>
<dbReference type="SUPFAM" id="SSF56719">
    <property type="entry name" value="Type II DNA topoisomerase"/>
    <property type="match status" value="1"/>
</dbReference>
<dbReference type="FunFam" id="3.30.230.10:FF:000005">
    <property type="entry name" value="DNA gyrase subunit B"/>
    <property type="match status" value="1"/>
</dbReference>
<keyword evidence="11" id="KW-0963">Cytoplasm</keyword>
<dbReference type="SUPFAM" id="SSF55874">
    <property type="entry name" value="ATPase domain of HSP90 chaperone/DNA topoisomerase II/histidine kinase"/>
    <property type="match status" value="1"/>
</dbReference>
<reference evidence="14" key="1">
    <citation type="submission" date="2016-07" db="EMBL/GenBank/DDBJ databases">
        <authorList>
            <person name="Florea S."/>
            <person name="Webb J.S."/>
            <person name="Jaromczyk J."/>
            <person name="Schardl C.L."/>
        </authorList>
    </citation>
    <scope>NUCLEOTIDE SEQUENCE [LARGE SCALE GENOMIC DNA]</scope>
    <source>
        <strain evidence="14">Z6</strain>
    </source>
</reference>
<dbReference type="Gene3D" id="3.40.50.670">
    <property type="match status" value="1"/>
</dbReference>
<dbReference type="InterPro" id="IPR001241">
    <property type="entry name" value="Topo_IIA"/>
</dbReference>
<dbReference type="SMART" id="SM00387">
    <property type="entry name" value="HATPase_c"/>
    <property type="match status" value="1"/>
</dbReference>
<comment type="subunit">
    <text evidence="10">Heterotetramer composed of ParC and ParE.</text>
</comment>
<dbReference type="PROSITE" id="PS00177">
    <property type="entry name" value="TOPOISOMERASE_II"/>
    <property type="match status" value="1"/>
</dbReference>
<dbReference type="GO" id="GO:0046872">
    <property type="term" value="F:metal ion binding"/>
    <property type="evidence" value="ECO:0007669"/>
    <property type="project" value="UniProtKB-KW"/>
</dbReference>
<comment type="function">
    <text evidence="11">A type II topoisomerase that negatively supercoils closed circular double-stranded (ds) DNA in an ATP-dependent manner to modulate DNA topology and maintain chromosomes in an underwound state. Negative supercoiling favors strand separation, and DNA replication, transcription, recombination and repair, all of which involve strand separation. Also able to catalyze the interconversion of other topological isomers of dsDNA rings, including catenanes and knotted rings. Type II topoisomerases break and join 2 DNA strands simultaneously in an ATP-dependent manner.</text>
</comment>
<dbReference type="InterPro" id="IPR034160">
    <property type="entry name" value="TOPRIM_GyrB"/>
</dbReference>
<evidence type="ECO:0000256" key="11">
    <source>
        <dbReference type="HAMAP-Rule" id="MF_01898"/>
    </source>
</evidence>
<organism evidence="13 14">
    <name type="scientific">Orenia metallireducens</name>
    <dbReference type="NCBI Taxonomy" id="1413210"/>
    <lineage>
        <taxon>Bacteria</taxon>
        <taxon>Bacillati</taxon>
        <taxon>Bacillota</taxon>
        <taxon>Clostridia</taxon>
        <taxon>Halanaerobiales</taxon>
        <taxon>Halobacteroidaceae</taxon>
        <taxon>Orenia</taxon>
    </lineage>
</organism>
<dbReference type="PROSITE" id="PS50880">
    <property type="entry name" value="TOPRIM"/>
    <property type="match status" value="1"/>
</dbReference>
<dbReference type="InterPro" id="IPR011557">
    <property type="entry name" value="GyrB"/>
</dbReference>
<keyword evidence="14" id="KW-1185">Reference proteome</keyword>
<keyword evidence="3 11" id="KW-0479">Metal-binding</keyword>
<dbReference type="SUPFAM" id="SSF54211">
    <property type="entry name" value="Ribosomal protein S5 domain 2-like"/>
    <property type="match status" value="1"/>
</dbReference>
<dbReference type="PANTHER" id="PTHR45866:SF1">
    <property type="entry name" value="DNA GYRASE SUBUNIT B, MITOCHONDRIAL"/>
    <property type="match status" value="1"/>
</dbReference>
<evidence type="ECO:0000256" key="8">
    <source>
        <dbReference type="ARBA" id="ARBA00023125"/>
    </source>
</evidence>
<evidence type="ECO:0000256" key="3">
    <source>
        <dbReference type="ARBA" id="ARBA00022723"/>
    </source>
</evidence>
<proteinExistence type="inferred from homology"/>
<dbReference type="OrthoDB" id="9802808at2"/>
<dbReference type="NCBIfam" id="TIGR01059">
    <property type="entry name" value="gyrB"/>
    <property type="match status" value="1"/>
</dbReference>
<keyword evidence="4 11" id="KW-0547">Nucleotide-binding</keyword>
<comment type="subcellular location">
    <subcellularLocation>
        <location evidence="11">Cytoplasm</location>
    </subcellularLocation>
</comment>
<feature type="binding site" evidence="11">
    <location>
        <position position="499"/>
    </location>
    <ligand>
        <name>Mg(2+)</name>
        <dbReference type="ChEBI" id="CHEBI:18420"/>
        <label>1</label>
        <note>catalytic</note>
    </ligand>
</feature>
<dbReference type="InterPro" id="IPR013760">
    <property type="entry name" value="Topo_IIA-like_dom_sf"/>
</dbReference>
<feature type="binding site" evidence="11">
    <location>
        <position position="426"/>
    </location>
    <ligand>
        <name>Mg(2+)</name>
        <dbReference type="ChEBI" id="CHEBI:18420"/>
        <label>1</label>
        <note>catalytic</note>
    </ligand>
</feature>
<dbReference type="FunFam" id="3.40.50.670:FF:000002">
    <property type="entry name" value="DNA gyrase subunit B"/>
    <property type="match status" value="1"/>
</dbReference>
<dbReference type="InterPro" id="IPR018522">
    <property type="entry name" value="TopoIIA_CS"/>
</dbReference>
<dbReference type="PRINTS" id="PR01159">
    <property type="entry name" value="DNAGYRASEB"/>
</dbReference>
<dbReference type="InterPro" id="IPR013506">
    <property type="entry name" value="Topo_IIA_bsu_dom2"/>
</dbReference>
<comment type="similarity">
    <text evidence="2 11">Belongs to the type II topoisomerase GyrB family.</text>
</comment>
<dbReference type="CDD" id="cd16928">
    <property type="entry name" value="HATPase_GyrB-like"/>
    <property type="match status" value="1"/>
</dbReference>
<dbReference type="InterPro" id="IPR002288">
    <property type="entry name" value="DNA_gyrase_B_C"/>
</dbReference>
<protein>
    <recommendedName>
        <fullName evidence="11">DNA gyrase subunit B</fullName>
        <ecNumber evidence="11">5.6.2.2</ecNumber>
    </recommendedName>
</protein>
<evidence type="ECO:0000256" key="5">
    <source>
        <dbReference type="ARBA" id="ARBA00022840"/>
    </source>
</evidence>
<evidence type="ECO:0000256" key="9">
    <source>
        <dbReference type="ARBA" id="ARBA00023235"/>
    </source>
</evidence>
<dbReference type="InterPro" id="IPR013759">
    <property type="entry name" value="Topo_IIA_B_C"/>
</dbReference>
<evidence type="ECO:0000313" key="13">
    <source>
        <dbReference type="EMBL" id="OCL28431.1"/>
    </source>
</evidence>
<comment type="subunit">
    <text evidence="11">Heterotetramer, composed of two GyrA and two GyrB chains. In the heterotetramer, GyrA contains the active site tyrosine that forms a transient covalent intermediate with DNA, while GyrB binds cofactors and catalyzes ATP hydrolysis.</text>
</comment>
<evidence type="ECO:0000256" key="10">
    <source>
        <dbReference type="ARBA" id="ARBA00063644"/>
    </source>
</evidence>
<keyword evidence="9 11" id="KW-0413">Isomerase</keyword>
<comment type="miscellaneous">
    <text evidence="11">Few gyrases are as efficient as E.coli at forming negative supercoils. Not all organisms have 2 type II topoisomerases; in organisms with a single type II topoisomerase this enzyme also has to decatenate newly replicated chromosomes.</text>
</comment>
<dbReference type="CDD" id="cd03366">
    <property type="entry name" value="TOPRIM_TopoIIA_GyrB"/>
    <property type="match status" value="1"/>
</dbReference>
<keyword evidence="5 11" id="KW-0067">ATP-binding</keyword>
<dbReference type="Gene3D" id="3.30.565.10">
    <property type="entry name" value="Histidine kinase-like ATPase, C-terminal domain"/>
    <property type="match status" value="1"/>
</dbReference>
<gene>
    <name evidence="11" type="primary">gyrB</name>
    <name evidence="13" type="ORF">U472_00660</name>
</gene>
<evidence type="ECO:0000259" key="12">
    <source>
        <dbReference type="PROSITE" id="PS50880"/>
    </source>
</evidence>
<comment type="caution">
    <text evidence="13">The sequence shown here is derived from an EMBL/GenBank/DDBJ whole genome shotgun (WGS) entry which is preliminary data.</text>
</comment>
<dbReference type="GO" id="GO:0005524">
    <property type="term" value="F:ATP binding"/>
    <property type="evidence" value="ECO:0007669"/>
    <property type="project" value="UniProtKB-UniRule"/>
</dbReference>
<dbReference type="SMART" id="SM00433">
    <property type="entry name" value="TOP2c"/>
    <property type="match status" value="1"/>
</dbReference>
<dbReference type="AlphaFoldDB" id="A0A1C0ACS5"/>
<dbReference type="GO" id="GO:0006261">
    <property type="term" value="P:DNA-templated DNA replication"/>
    <property type="evidence" value="ECO:0007669"/>
    <property type="project" value="UniProtKB-UniRule"/>
</dbReference>
<dbReference type="InterPro" id="IPR036890">
    <property type="entry name" value="HATPase_C_sf"/>
</dbReference>
<feature type="domain" description="Toprim" evidence="12">
    <location>
        <begin position="420"/>
        <end position="534"/>
    </location>
</feature>
<feature type="binding site" evidence="11">
    <location>
        <position position="501"/>
    </location>
    <ligand>
        <name>Mg(2+)</name>
        <dbReference type="ChEBI" id="CHEBI:18420"/>
        <label>2</label>
    </ligand>
</feature>
<dbReference type="GO" id="GO:0005694">
    <property type="term" value="C:chromosome"/>
    <property type="evidence" value="ECO:0007669"/>
    <property type="project" value="InterPro"/>
</dbReference>
<name>A0A1C0ACS5_9FIRM</name>
<keyword evidence="6 11" id="KW-0460">Magnesium</keyword>
<dbReference type="Pfam" id="PF02518">
    <property type="entry name" value="HATPase_c"/>
    <property type="match status" value="1"/>
</dbReference>
<evidence type="ECO:0000256" key="4">
    <source>
        <dbReference type="ARBA" id="ARBA00022741"/>
    </source>
</evidence>
<dbReference type="NCBIfam" id="NF004189">
    <property type="entry name" value="PRK05644.1"/>
    <property type="match status" value="1"/>
</dbReference>
<dbReference type="NCBIfam" id="NF011501">
    <property type="entry name" value="PRK14939.1"/>
    <property type="match status" value="1"/>
</dbReference>
<dbReference type="GO" id="GO:0005737">
    <property type="term" value="C:cytoplasm"/>
    <property type="evidence" value="ECO:0007669"/>
    <property type="project" value="UniProtKB-SubCell"/>
</dbReference>
<dbReference type="Pfam" id="PF00204">
    <property type="entry name" value="DNA_gyraseB"/>
    <property type="match status" value="1"/>
</dbReference>